<reference evidence="8 9" key="1">
    <citation type="submission" date="2012-04" db="EMBL/GenBank/DDBJ databases">
        <title>The Genome Sequence of Saprolegnia declina VS20.</title>
        <authorList>
            <consortium name="The Broad Institute Genome Sequencing Platform"/>
            <person name="Russ C."/>
            <person name="Nusbaum C."/>
            <person name="Tyler B."/>
            <person name="van West P."/>
            <person name="Dieguez-Uribeondo J."/>
            <person name="de Bruijn I."/>
            <person name="Tripathy S."/>
            <person name="Jiang R."/>
            <person name="Young S.K."/>
            <person name="Zeng Q."/>
            <person name="Gargeya S."/>
            <person name="Fitzgerald M."/>
            <person name="Haas B."/>
            <person name="Abouelleil A."/>
            <person name="Alvarado L."/>
            <person name="Arachchi H.M."/>
            <person name="Berlin A."/>
            <person name="Chapman S.B."/>
            <person name="Goldberg J."/>
            <person name="Griggs A."/>
            <person name="Gujja S."/>
            <person name="Hansen M."/>
            <person name="Howarth C."/>
            <person name="Imamovic A."/>
            <person name="Larimer J."/>
            <person name="McCowen C."/>
            <person name="Montmayeur A."/>
            <person name="Murphy C."/>
            <person name="Neiman D."/>
            <person name="Pearson M."/>
            <person name="Priest M."/>
            <person name="Roberts A."/>
            <person name="Saif S."/>
            <person name="Shea T."/>
            <person name="Sisk P."/>
            <person name="Sykes S."/>
            <person name="Wortman J."/>
            <person name="Nusbaum C."/>
            <person name="Birren B."/>
        </authorList>
    </citation>
    <scope>NUCLEOTIDE SEQUENCE [LARGE SCALE GENOMIC DNA]</scope>
    <source>
        <strain evidence="8 9">VS20</strain>
    </source>
</reference>
<dbReference type="OrthoDB" id="1856718at2759"/>
<keyword evidence="9" id="KW-1185">Reference proteome</keyword>
<proteinExistence type="inferred from homology"/>
<evidence type="ECO:0000256" key="3">
    <source>
        <dbReference type="ARBA" id="ARBA00022448"/>
    </source>
</evidence>
<keyword evidence="5 7" id="KW-1133">Transmembrane helix</keyword>
<evidence type="ECO:0000256" key="4">
    <source>
        <dbReference type="ARBA" id="ARBA00022692"/>
    </source>
</evidence>
<feature type="transmembrane region" description="Helical" evidence="7">
    <location>
        <begin position="174"/>
        <end position="197"/>
    </location>
</feature>
<evidence type="ECO:0000313" key="9">
    <source>
        <dbReference type="Proteomes" id="UP000030762"/>
    </source>
</evidence>
<dbReference type="RefSeq" id="XP_008611060.1">
    <property type="nucleotide sequence ID" value="XM_008612838.1"/>
</dbReference>
<evidence type="ECO:0008006" key="10">
    <source>
        <dbReference type="Google" id="ProtNLM"/>
    </source>
</evidence>
<keyword evidence="3" id="KW-0813">Transport</keyword>
<dbReference type="GO" id="GO:0005337">
    <property type="term" value="F:nucleoside transmembrane transporter activity"/>
    <property type="evidence" value="ECO:0007669"/>
    <property type="project" value="InterPro"/>
</dbReference>
<comment type="subcellular location">
    <subcellularLocation>
        <location evidence="1">Membrane</location>
        <topology evidence="1">Multi-pass membrane protein</topology>
    </subcellularLocation>
</comment>
<evidence type="ECO:0000256" key="6">
    <source>
        <dbReference type="ARBA" id="ARBA00023136"/>
    </source>
</evidence>
<gene>
    <name evidence="8" type="ORF">SDRG_07021</name>
</gene>
<comment type="similarity">
    <text evidence="2">Belongs to the SLC29A/ENT transporter (TC 2.A.57) family.</text>
</comment>
<dbReference type="PANTHER" id="PTHR10332:SF10">
    <property type="entry name" value="EQUILIBRATIVE NUCLEOSIDE TRANSPORTER 4"/>
    <property type="match status" value="1"/>
</dbReference>
<dbReference type="eggNOG" id="KOG1479">
    <property type="taxonomic scope" value="Eukaryota"/>
</dbReference>
<dbReference type="GO" id="GO:0005886">
    <property type="term" value="C:plasma membrane"/>
    <property type="evidence" value="ECO:0007669"/>
    <property type="project" value="TreeGrafter"/>
</dbReference>
<feature type="transmembrane region" description="Helical" evidence="7">
    <location>
        <begin position="419"/>
        <end position="440"/>
    </location>
</feature>
<evidence type="ECO:0000256" key="5">
    <source>
        <dbReference type="ARBA" id="ARBA00022989"/>
    </source>
</evidence>
<feature type="transmembrane region" description="Helical" evidence="7">
    <location>
        <begin position="137"/>
        <end position="154"/>
    </location>
</feature>
<dbReference type="AlphaFoldDB" id="T0QNA5"/>
<keyword evidence="4 7" id="KW-0812">Transmembrane</keyword>
<feature type="transmembrane region" description="Helical" evidence="7">
    <location>
        <begin position="269"/>
        <end position="291"/>
    </location>
</feature>
<dbReference type="Pfam" id="PF01733">
    <property type="entry name" value="Nucleoside_tran"/>
    <property type="match status" value="1"/>
</dbReference>
<protein>
    <recommendedName>
        <fullName evidence="10">Major facilitator superfamily (MFS) profile domain-containing protein</fullName>
    </recommendedName>
</protein>
<dbReference type="InterPro" id="IPR036259">
    <property type="entry name" value="MFS_trans_sf"/>
</dbReference>
<name>T0QNA5_SAPDV</name>
<feature type="transmembrane region" description="Helical" evidence="7">
    <location>
        <begin position="40"/>
        <end position="64"/>
    </location>
</feature>
<sequence length="448" mass="48983">MTSLPHEEYYHQAVDVKTPLHEFEAEIPQSILDQIQENRVVIYSSLLFLEGSVMWAFYSCLTAQDYYKSAFPDVKFAFLTTPVLTWPLTIGHLVQMWFGLDRSLGNMKRVLLGYTIFGLASVLIIVQGYLDMSQTNGATMVLICFGFVGAAHSLTEPAYYNVAALFPDAHFTNAIQVGNVTAGVLNVVLAALIHLCVGGVHDSDPAGSVKISFFIFMALLLLVAIGAVLVYRHLERIPCVRYLLDRATSDHLKHGDVSLPTLWAKFVRVGRVIVVPMLAQFMLFFCSMSLYPGIGIASTVQATDIITSSSGPWVISPGVTTPFNVGDLIGRLASTNLVAGYFSMRTCLIASLLRWLCLPLLLLTLLSSSLYAFGDAHWSAYAFVLVLYFLMGVTGGLFSTITIGKAPLFVPQEDREAAAALMVMALFLGLSSGSTLGWGMSNDHWFGL</sequence>
<feature type="transmembrane region" description="Helical" evidence="7">
    <location>
        <begin position="209"/>
        <end position="231"/>
    </location>
</feature>
<dbReference type="InterPro" id="IPR002259">
    <property type="entry name" value="Eqnu_transpt"/>
</dbReference>
<feature type="transmembrane region" description="Helical" evidence="7">
    <location>
        <begin position="352"/>
        <end position="372"/>
    </location>
</feature>
<dbReference type="OMA" id="MANAHVE"/>
<feature type="transmembrane region" description="Helical" evidence="7">
    <location>
        <begin position="110"/>
        <end position="130"/>
    </location>
</feature>
<dbReference type="GeneID" id="19947748"/>
<dbReference type="Proteomes" id="UP000030762">
    <property type="component" value="Unassembled WGS sequence"/>
</dbReference>
<evidence type="ECO:0000256" key="2">
    <source>
        <dbReference type="ARBA" id="ARBA00007965"/>
    </source>
</evidence>
<organism evidence="8 9">
    <name type="scientific">Saprolegnia diclina (strain VS20)</name>
    <dbReference type="NCBI Taxonomy" id="1156394"/>
    <lineage>
        <taxon>Eukaryota</taxon>
        <taxon>Sar</taxon>
        <taxon>Stramenopiles</taxon>
        <taxon>Oomycota</taxon>
        <taxon>Saprolegniomycetes</taxon>
        <taxon>Saprolegniales</taxon>
        <taxon>Saprolegniaceae</taxon>
        <taxon>Saprolegnia</taxon>
    </lineage>
</organism>
<evidence type="ECO:0000256" key="7">
    <source>
        <dbReference type="SAM" id="Phobius"/>
    </source>
</evidence>
<keyword evidence="6 7" id="KW-0472">Membrane</keyword>
<accession>T0QNA5</accession>
<evidence type="ECO:0000256" key="1">
    <source>
        <dbReference type="ARBA" id="ARBA00004141"/>
    </source>
</evidence>
<feature type="transmembrane region" description="Helical" evidence="7">
    <location>
        <begin position="76"/>
        <end position="98"/>
    </location>
</feature>
<dbReference type="PANTHER" id="PTHR10332">
    <property type="entry name" value="EQUILIBRATIVE NUCLEOSIDE TRANSPORTER"/>
    <property type="match status" value="1"/>
</dbReference>
<dbReference type="VEuPathDB" id="FungiDB:SDRG_07021"/>
<dbReference type="EMBL" id="JH767151">
    <property type="protein sequence ID" value="EQC35310.1"/>
    <property type="molecule type" value="Genomic_DNA"/>
</dbReference>
<evidence type="ECO:0000313" key="8">
    <source>
        <dbReference type="EMBL" id="EQC35310.1"/>
    </source>
</evidence>
<dbReference type="SUPFAM" id="SSF103473">
    <property type="entry name" value="MFS general substrate transporter"/>
    <property type="match status" value="1"/>
</dbReference>
<feature type="transmembrane region" description="Helical" evidence="7">
    <location>
        <begin position="378"/>
        <end position="398"/>
    </location>
</feature>
<dbReference type="InParanoid" id="T0QNA5"/>